<accession>A0A392TRB7</accession>
<reference evidence="1 2" key="1">
    <citation type="journal article" date="2018" name="Front. Plant Sci.">
        <title>Red Clover (Trifolium pratense) and Zigzag Clover (T. medium) - A Picture of Genomic Similarities and Differences.</title>
        <authorList>
            <person name="Dluhosova J."/>
            <person name="Istvanek J."/>
            <person name="Nedelnik J."/>
            <person name="Repkova J."/>
        </authorList>
    </citation>
    <scope>NUCLEOTIDE SEQUENCE [LARGE SCALE GENOMIC DNA]</scope>
    <source>
        <strain evidence="2">cv. 10/8</strain>
        <tissue evidence="1">Leaf</tissue>
    </source>
</reference>
<organism evidence="1 2">
    <name type="scientific">Trifolium medium</name>
    <dbReference type="NCBI Taxonomy" id="97028"/>
    <lineage>
        <taxon>Eukaryota</taxon>
        <taxon>Viridiplantae</taxon>
        <taxon>Streptophyta</taxon>
        <taxon>Embryophyta</taxon>
        <taxon>Tracheophyta</taxon>
        <taxon>Spermatophyta</taxon>
        <taxon>Magnoliopsida</taxon>
        <taxon>eudicotyledons</taxon>
        <taxon>Gunneridae</taxon>
        <taxon>Pentapetalae</taxon>
        <taxon>rosids</taxon>
        <taxon>fabids</taxon>
        <taxon>Fabales</taxon>
        <taxon>Fabaceae</taxon>
        <taxon>Papilionoideae</taxon>
        <taxon>50 kb inversion clade</taxon>
        <taxon>NPAAA clade</taxon>
        <taxon>Hologalegina</taxon>
        <taxon>IRL clade</taxon>
        <taxon>Trifolieae</taxon>
        <taxon>Trifolium</taxon>
    </lineage>
</organism>
<proteinExistence type="predicted"/>
<keyword evidence="2" id="KW-1185">Reference proteome</keyword>
<comment type="caution">
    <text evidence="1">The sequence shown here is derived from an EMBL/GenBank/DDBJ whole genome shotgun (WGS) entry which is preliminary data.</text>
</comment>
<feature type="non-terminal residue" evidence="1">
    <location>
        <position position="1"/>
    </location>
</feature>
<dbReference type="Proteomes" id="UP000265520">
    <property type="component" value="Unassembled WGS sequence"/>
</dbReference>
<evidence type="ECO:0000313" key="1">
    <source>
        <dbReference type="EMBL" id="MCI62666.1"/>
    </source>
</evidence>
<dbReference type="AlphaFoldDB" id="A0A392TRB7"/>
<evidence type="ECO:0000313" key="2">
    <source>
        <dbReference type="Proteomes" id="UP000265520"/>
    </source>
</evidence>
<name>A0A392TRB7_9FABA</name>
<protein>
    <submittedName>
        <fullName evidence="1">Uncharacterized protein</fullName>
    </submittedName>
</protein>
<dbReference type="EMBL" id="LXQA010623103">
    <property type="protein sequence ID" value="MCI62666.1"/>
    <property type="molecule type" value="Genomic_DNA"/>
</dbReference>
<sequence>DPTSCSAAVAAPGQGIVGGHVHGEEVTSSDDVSAGESWFFEDAGFLMEQLVGFIESSKDGC</sequence>